<dbReference type="Proteomes" id="UP000824782">
    <property type="component" value="Unassembled WGS sequence"/>
</dbReference>
<protein>
    <submittedName>
        <fullName evidence="1">Uncharacterized protein</fullName>
    </submittedName>
</protein>
<accession>A0AAV7CEA0</accession>
<proteinExistence type="predicted"/>
<sequence>MKVPSTSLILTIFFKQMFYQLCLDLHSSNSVTDTSKAYLMNMLHIHNGFNTLKNINKSYLIGYTLFMYKWVSLLNNVTIIPTITTQQAHILIILVHVYSNTFFINSINTTRPN</sequence>
<reference evidence="1" key="1">
    <citation type="thesis" date="2020" institute="ProQuest LLC" country="789 East Eisenhower Parkway, Ann Arbor, MI, USA">
        <title>Comparative Genomics and Chromosome Evolution.</title>
        <authorList>
            <person name="Mudd A.B."/>
        </authorList>
    </citation>
    <scope>NUCLEOTIDE SEQUENCE</scope>
    <source>
        <strain evidence="1">237g6f4</strain>
        <tissue evidence="1">Blood</tissue>
    </source>
</reference>
<name>A0AAV7CEA0_ENGPU</name>
<dbReference type="EMBL" id="WNYA01000003">
    <property type="protein sequence ID" value="KAG8583278.1"/>
    <property type="molecule type" value="Genomic_DNA"/>
</dbReference>
<keyword evidence="2" id="KW-1185">Reference proteome</keyword>
<comment type="caution">
    <text evidence="1">The sequence shown here is derived from an EMBL/GenBank/DDBJ whole genome shotgun (WGS) entry which is preliminary data.</text>
</comment>
<organism evidence="1 2">
    <name type="scientific">Engystomops pustulosus</name>
    <name type="common">Tungara frog</name>
    <name type="synonym">Physalaemus pustulosus</name>
    <dbReference type="NCBI Taxonomy" id="76066"/>
    <lineage>
        <taxon>Eukaryota</taxon>
        <taxon>Metazoa</taxon>
        <taxon>Chordata</taxon>
        <taxon>Craniata</taxon>
        <taxon>Vertebrata</taxon>
        <taxon>Euteleostomi</taxon>
        <taxon>Amphibia</taxon>
        <taxon>Batrachia</taxon>
        <taxon>Anura</taxon>
        <taxon>Neobatrachia</taxon>
        <taxon>Hyloidea</taxon>
        <taxon>Leptodactylidae</taxon>
        <taxon>Leiuperinae</taxon>
        <taxon>Engystomops</taxon>
    </lineage>
</organism>
<evidence type="ECO:0000313" key="1">
    <source>
        <dbReference type="EMBL" id="KAG8583278.1"/>
    </source>
</evidence>
<gene>
    <name evidence="1" type="ORF">GDO81_008352</name>
</gene>
<evidence type="ECO:0000313" key="2">
    <source>
        <dbReference type="Proteomes" id="UP000824782"/>
    </source>
</evidence>
<dbReference type="AlphaFoldDB" id="A0AAV7CEA0"/>